<dbReference type="AlphaFoldDB" id="A0A412B6L0"/>
<proteinExistence type="predicted"/>
<protein>
    <submittedName>
        <fullName evidence="1">Uncharacterized protein</fullName>
    </submittedName>
</protein>
<reference evidence="1 2" key="1">
    <citation type="submission" date="2018-08" db="EMBL/GenBank/DDBJ databases">
        <title>A genome reference for cultivated species of the human gut microbiota.</title>
        <authorList>
            <person name="Zou Y."/>
            <person name="Xue W."/>
            <person name="Luo G."/>
        </authorList>
    </citation>
    <scope>NUCLEOTIDE SEQUENCE [LARGE SCALE GENOMIC DNA]</scope>
    <source>
        <strain evidence="1 2">AF28-15</strain>
    </source>
</reference>
<evidence type="ECO:0000313" key="2">
    <source>
        <dbReference type="Proteomes" id="UP000283738"/>
    </source>
</evidence>
<gene>
    <name evidence="1" type="ORF">DWY96_10280</name>
</gene>
<accession>A0A412B6L0</accession>
<dbReference type="Proteomes" id="UP000283738">
    <property type="component" value="Unassembled WGS sequence"/>
</dbReference>
<dbReference type="EMBL" id="QRTF01000021">
    <property type="protein sequence ID" value="RGQ48171.1"/>
    <property type="molecule type" value="Genomic_DNA"/>
</dbReference>
<evidence type="ECO:0000313" key="1">
    <source>
        <dbReference type="EMBL" id="RGQ48171.1"/>
    </source>
</evidence>
<organism evidence="1 2">
    <name type="scientific">Roseburia inulinivorans</name>
    <dbReference type="NCBI Taxonomy" id="360807"/>
    <lineage>
        <taxon>Bacteria</taxon>
        <taxon>Bacillati</taxon>
        <taxon>Bacillota</taxon>
        <taxon>Clostridia</taxon>
        <taxon>Lachnospirales</taxon>
        <taxon>Lachnospiraceae</taxon>
        <taxon>Roseburia</taxon>
    </lineage>
</organism>
<sequence length="91" mass="10478">MQIILRLADLLDMKKYRISKLLLIKNLENMSGTSAFHWISHSVTNDLKINVTYSTKDGNVNITGKDAAYYSFLQSGRIEEKIELEIHFQSD</sequence>
<name>A0A412B6L0_9FIRM</name>
<comment type="caution">
    <text evidence="1">The sequence shown here is derived from an EMBL/GenBank/DDBJ whole genome shotgun (WGS) entry which is preliminary data.</text>
</comment>